<evidence type="ECO:0000256" key="3">
    <source>
        <dbReference type="ARBA" id="ARBA00007931"/>
    </source>
</evidence>
<dbReference type="InterPro" id="IPR052348">
    <property type="entry name" value="Metallopeptidase_M50B"/>
</dbReference>
<evidence type="ECO:0000256" key="10">
    <source>
        <dbReference type="ARBA" id="ARBA00022989"/>
    </source>
</evidence>
<keyword evidence="12 13" id="KW-0472">Membrane</keyword>
<accession>A0ABP9PTD3</accession>
<evidence type="ECO:0000256" key="11">
    <source>
        <dbReference type="ARBA" id="ARBA00023049"/>
    </source>
</evidence>
<keyword evidence="6 13" id="KW-0812">Transmembrane</keyword>
<evidence type="ECO:0000256" key="12">
    <source>
        <dbReference type="ARBA" id="ARBA00023136"/>
    </source>
</evidence>
<protein>
    <submittedName>
        <fullName evidence="14">Site-2 protease family protein</fullName>
    </submittedName>
</protein>
<keyword evidence="10 13" id="KW-1133">Transmembrane helix</keyword>
<comment type="caution">
    <text evidence="14">The sequence shown here is derived from an EMBL/GenBank/DDBJ whole genome shotgun (WGS) entry which is preliminary data.</text>
</comment>
<evidence type="ECO:0000256" key="4">
    <source>
        <dbReference type="ARBA" id="ARBA00022475"/>
    </source>
</evidence>
<keyword evidence="15" id="KW-1185">Reference proteome</keyword>
<keyword evidence="4" id="KW-1003">Cell membrane</keyword>
<evidence type="ECO:0000256" key="13">
    <source>
        <dbReference type="SAM" id="Phobius"/>
    </source>
</evidence>
<gene>
    <name evidence="14" type="ORF">GCM10023321_16430</name>
</gene>
<proteinExistence type="inferred from homology"/>
<evidence type="ECO:0000313" key="14">
    <source>
        <dbReference type="EMBL" id="GAA5150676.1"/>
    </source>
</evidence>
<dbReference type="CDD" id="cd06158">
    <property type="entry name" value="S2P-M50_like_1"/>
    <property type="match status" value="1"/>
</dbReference>
<keyword evidence="9" id="KW-0862">Zinc</keyword>
<evidence type="ECO:0000256" key="7">
    <source>
        <dbReference type="ARBA" id="ARBA00022723"/>
    </source>
</evidence>
<feature type="transmembrane region" description="Helical" evidence="13">
    <location>
        <begin position="116"/>
        <end position="137"/>
    </location>
</feature>
<evidence type="ECO:0000256" key="1">
    <source>
        <dbReference type="ARBA" id="ARBA00001947"/>
    </source>
</evidence>
<comment type="cofactor">
    <cofactor evidence="1">
        <name>Zn(2+)</name>
        <dbReference type="ChEBI" id="CHEBI:29105"/>
    </cofactor>
</comment>
<organism evidence="14 15">
    <name type="scientific">Pseudonocardia eucalypti</name>
    <dbReference type="NCBI Taxonomy" id="648755"/>
    <lineage>
        <taxon>Bacteria</taxon>
        <taxon>Bacillati</taxon>
        <taxon>Actinomycetota</taxon>
        <taxon>Actinomycetes</taxon>
        <taxon>Pseudonocardiales</taxon>
        <taxon>Pseudonocardiaceae</taxon>
        <taxon>Pseudonocardia</taxon>
    </lineage>
</organism>
<dbReference type="PANTHER" id="PTHR35864:SF1">
    <property type="entry name" value="ZINC METALLOPROTEASE YWHC-RELATED"/>
    <property type="match status" value="1"/>
</dbReference>
<name>A0ABP9PTD3_9PSEU</name>
<dbReference type="GO" id="GO:0006508">
    <property type="term" value="P:proteolysis"/>
    <property type="evidence" value="ECO:0007669"/>
    <property type="project" value="UniProtKB-KW"/>
</dbReference>
<dbReference type="EMBL" id="BAABJP010000007">
    <property type="protein sequence ID" value="GAA5150676.1"/>
    <property type="molecule type" value="Genomic_DNA"/>
</dbReference>
<dbReference type="RefSeq" id="WP_185064309.1">
    <property type="nucleotide sequence ID" value="NZ_BAABJP010000007.1"/>
</dbReference>
<dbReference type="GO" id="GO:0008233">
    <property type="term" value="F:peptidase activity"/>
    <property type="evidence" value="ECO:0007669"/>
    <property type="project" value="UniProtKB-KW"/>
</dbReference>
<keyword evidence="5 14" id="KW-0645">Protease</keyword>
<feature type="transmembrane region" description="Helical" evidence="13">
    <location>
        <begin position="194"/>
        <end position="213"/>
    </location>
</feature>
<dbReference type="Proteomes" id="UP001428817">
    <property type="component" value="Unassembled WGS sequence"/>
</dbReference>
<keyword evidence="8" id="KW-0378">Hydrolase</keyword>
<comment type="similarity">
    <text evidence="3">Belongs to the peptidase M50B family.</text>
</comment>
<feature type="transmembrane region" description="Helical" evidence="13">
    <location>
        <begin position="29"/>
        <end position="55"/>
    </location>
</feature>
<dbReference type="PANTHER" id="PTHR35864">
    <property type="entry name" value="ZINC METALLOPROTEASE MJ0611-RELATED"/>
    <property type="match status" value="1"/>
</dbReference>
<dbReference type="InterPro" id="IPR044537">
    <property type="entry name" value="Rip2-like"/>
</dbReference>
<evidence type="ECO:0000256" key="5">
    <source>
        <dbReference type="ARBA" id="ARBA00022670"/>
    </source>
</evidence>
<evidence type="ECO:0000256" key="8">
    <source>
        <dbReference type="ARBA" id="ARBA00022801"/>
    </source>
</evidence>
<sequence length="243" mass="25711">MSPIFLLLIAITVGGGALCARGDGPLATLGVMLVVLGGWAVSLCLHEFGHAFVAFRGGDTSVQNRGYLTLDIRRYLNPMLSFVLPVIFLLIGFVPLPGGAVWINDWAIRSRFARSMVSLAGPLINLLLGVVLIVTIGSLEASGLLLPALACLAMIQVMAFVLNILPVPGLDGFGVIEPYLSARSRELADKVRPWAPLAFFALLLALAPLRNLLFAAGAGGFGALGGDLRLALHGYSEFTTWLS</sequence>
<comment type="subcellular location">
    <subcellularLocation>
        <location evidence="2">Cell membrane</location>
        <topology evidence="2">Multi-pass membrane protein</topology>
    </subcellularLocation>
</comment>
<keyword evidence="7" id="KW-0479">Metal-binding</keyword>
<feature type="transmembrane region" description="Helical" evidence="13">
    <location>
        <begin position="144"/>
        <end position="165"/>
    </location>
</feature>
<evidence type="ECO:0000256" key="9">
    <source>
        <dbReference type="ARBA" id="ARBA00022833"/>
    </source>
</evidence>
<evidence type="ECO:0000313" key="15">
    <source>
        <dbReference type="Proteomes" id="UP001428817"/>
    </source>
</evidence>
<evidence type="ECO:0000256" key="6">
    <source>
        <dbReference type="ARBA" id="ARBA00022692"/>
    </source>
</evidence>
<keyword evidence="11" id="KW-0482">Metalloprotease</keyword>
<feature type="transmembrane region" description="Helical" evidence="13">
    <location>
        <begin position="75"/>
        <end position="96"/>
    </location>
</feature>
<evidence type="ECO:0000256" key="2">
    <source>
        <dbReference type="ARBA" id="ARBA00004651"/>
    </source>
</evidence>
<reference evidence="15" key="1">
    <citation type="journal article" date="2019" name="Int. J. Syst. Evol. Microbiol.">
        <title>The Global Catalogue of Microorganisms (GCM) 10K type strain sequencing project: providing services to taxonomists for standard genome sequencing and annotation.</title>
        <authorList>
            <consortium name="The Broad Institute Genomics Platform"/>
            <consortium name="The Broad Institute Genome Sequencing Center for Infectious Disease"/>
            <person name="Wu L."/>
            <person name="Ma J."/>
        </authorList>
    </citation>
    <scope>NUCLEOTIDE SEQUENCE [LARGE SCALE GENOMIC DNA]</scope>
    <source>
        <strain evidence="15">JCM 18303</strain>
    </source>
</reference>